<name>A0ABD1M877_9FABA</name>
<proteinExistence type="predicted"/>
<comment type="caution">
    <text evidence="1">The sequence shown here is derived from an EMBL/GenBank/DDBJ whole genome shotgun (WGS) entry which is preliminary data.</text>
</comment>
<dbReference type="EMBL" id="JBGMDY010000006">
    <property type="protein sequence ID" value="KAL2332003.1"/>
    <property type="molecule type" value="Genomic_DNA"/>
</dbReference>
<evidence type="ECO:0000313" key="2">
    <source>
        <dbReference type="Proteomes" id="UP001603857"/>
    </source>
</evidence>
<evidence type="ECO:0000313" key="1">
    <source>
        <dbReference type="EMBL" id="KAL2332003.1"/>
    </source>
</evidence>
<accession>A0ABD1M877</accession>
<dbReference type="AlphaFoldDB" id="A0ABD1M877"/>
<sequence length="69" mass="8351">MIQREAWEWGRFRKDFENYNFEAVGQAWCWNGFDSALRTKVSYISRAKWNMHEGIKSQIRCQRASTLFN</sequence>
<dbReference type="Proteomes" id="UP001603857">
    <property type="component" value="Unassembled WGS sequence"/>
</dbReference>
<reference evidence="1 2" key="1">
    <citation type="submission" date="2024-08" db="EMBL/GenBank/DDBJ databases">
        <title>Insights into the chromosomal genome structure of Flemingia macrophylla.</title>
        <authorList>
            <person name="Ding Y."/>
            <person name="Zhao Y."/>
            <person name="Bi W."/>
            <person name="Wu M."/>
            <person name="Zhao G."/>
            <person name="Gong Y."/>
            <person name="Li W."/>
            <person name="Zhang P."/>
        </authorList>
    </citation>
    <scope>NUCLEOTIDE SEQUENCE [LARGE SCALE GENOMIC DNA]</scope>
    <source>
        <strain evidence="1">DYQJB</strain>
        <tissue evidence="1">Leaf</tissue>
    </source>
</reference>
<organism evidence="1 2">
    <name type="scientific">Flemingia macrophylla</name>
    <dbReference type="NCBI Taxonomy" id="520843"/>
    <lineage>
        <taxon>Eukaryota</taxon>
        <taxon>Viridiplantae</taxon>
        <taxon>Streptophyta</taxon>
        <taxon>Embryophyta</taxon>
        <taxon>Tracheophyta</taxon>
        <taxon>Spermatophyta</taxon>
        <taxon>Magnoliopsida</taxon>
        <taxon>eudicotyledons</taxon>
        <taxon>Gunneridae</taxon>
        <taxon>Pentapetalae</taxon>
        <taxon>rosids</taxon>
        <taxon>fabids</taxon>
        <taxon>Fabales</taxon>
        <taxon>Fabaceae</taxon>
        <taxon>Papilionoideae</taxon>
        <taxon>50 kb inversion clade</taxon>
        <taxon>NPAAA clade</taxon>
        <taxon>indigoferoid/millettioid clade</taxon>
        <taxon>Phaseoleae</taxon>
        <taxon>Flemingia</taxon>
    </lineage>
</organism>
<gene>
    <name evidence="1" type="ORF">Fmac_019584</name>
</gene>
<keyword evidence="2" id="KW-1185">Reference proteome</keyword>
<protein>
    <submittedName>
        <fullName evidence="1">Uncharacterized protein</fullName>
    </submittedName>
</protein>